<name>A0ABV5VTQ5_9BACL</name>
<feature type="transmembrane region" description="Helical" evidence="1">
    <location>
        <begin position="36"/>
        <end position="57"/>
    </location>
</feature>
<comment type="caution">
    <text evidence="2">The sequence shown here is derived from an EMBL/GenBank/DDBJ whole genome shotgun (WGS) entry which is preliminary data.</text>
</comment>
<protein>
    <recommendedName>
        <fullName evidence="4">DUF1206 domain-containing protein</fullName>
    </recommendedName>
</protein>
<feature type="transmembrane region" description="Helical" evidence="1">
    <location>
        <begin position="77"/>
        <end position="95"/>
    </location>
</feature>
<evidence type="ECO:0000313" key="3">
    <source>
        <dbReference type="Proteomes" id="UP001589619"/>
    </source>
</evidence>
<dbReference type="EMBL" id="JBHMAG010000007">
    <property type="protein sequence ID" value="MFB9751689.1"/>
    <property type="molecule type" value="Genomic_DNA"/>
</dbReference>
<gene>
    <name evidence="2" type="ORF">ACFFNY_08900</name>
</gene>
<keyword evidence="1" id="KW-0472">Membrane</keyword>
<sequence>MITIEKAGLSDKELAFLKRWSSIRKKGRARYIGSRGFLIGILLFAVWFVITMIEINTSEFEKALYTQYVSAFVKKCVIWFVSYMIIGCVIASGMWKQKEEKMNYLS</sequence>
<proteinExistence type="predicted"/>
<keyword evidence="1" id="KW-1133">Transmembrane helix</keyword>
<organism evidence="2 3">
    <name type="scientific">Paenibacillus hodogayensis</name>
    <dbReference type="NCBI Taxonomy" id="279208"/>
    <lineage>
        <taxon>Bacteria</taxon>
        <taxon>Bacillati</taxon>
        <taxon>Bacillota</taxon>
        <taxon>Bacilli</taxon>
        <taxon>Bacillales</taxon>
        <taxon>Paenibacillaceae</taxon>
        <taxon>Paenibacillus</taxon>
    </lineage>
</organism>
<keyword evidence="1" id="KW-0812">Transmembrane</keyword>
<reference evidence="2 3" key="1">
    <citation type="submission" date="2024-09" db="EMBL/GenBank/DDBJ databases">
        <authorList>
            <person name="Sun Q."/>
            <person name="Mori K."/>
        </authorList>
    </citation>
    <scope>NUCLEOTIDE SEQUENCE [LARGE SCALE GENOMIC DNA]</scope>
    <source>
        <strain evidence="2 3">JCM 12520</strain>
    </source>
</reference>
<keyword evidence="3" id="KW-1185">Reference proteome</keyword>
<dbReference type="RefSeq" id="WP_344912459.1">
    <property type="nucleotide sequence ID" value="NZ_BAAAYO010000010.1"/>
</dbReference>
<evidence type="ECO:0000313" key="2">
    <source>
        <dbReference type="EMBL" id="MFB9751689.1"/>
    </source>
</evidence>
<dbReference type="Proteomes" id="UP001589619">
    <property type="component" value="Unassembled WGS sequence"/>
</dbReference>
<evidence type="ECO:0000256" key="1">
    <source>
        <dbReference type="SAM" id="Phobius"/>
    </source>
</evidence>
<evidence type="ECO:0008006" key="4">
    <source>
        <dbReference type="Google" id="ProtNLM"/>
    </source>
</evidence>
<accession>A0ABV5VTQ5</accession>